<dbReference type="RefSeq" id="WP_147082511.1">
    <property type="nucleotide sequence ID" value="NZ_BJZT01000059.1"/>
</dbReference>
<proteinExistence type="predicted"/>
<organism evidence="1 2">
    <name type="scientific">Methylobacterium haplocladii</name>
    <dbReference type="NCBI Taxonomy" id="1176176"/>
    <lineage>
        <taxon>Bacteria</taxon>
        <taxon>Pseudomonadati</taxon>
        <taxon>Pseudomonadota</taxon>
        <taxon>Alphaproteobacteria</taxon>
        <taxon>Hyphomicrobiales</taxon>
        <taxon>Methylobacteriaceae</taxon>
        <taxon>Methylobacterium</taxon>
    </lineage>
</organism>
<evidence type="ECO:0000313" key="1">
    <source>
        <dbReference type="EMBL" id="GEP01841.1"/>
    </source>
</evidence>
<sequence>MAHESTVEADADARAEAKAKAKAEARVKANSYLEGLPAEAAKLMVANRVLGAAEAAEICGFSLAHWRRMYRTGKAPKPIKLGGCKLGWRFGTLAEFSLGQAA</sequence>
<evidence type="ECO:0000313" key="2">
    <source>
        <dbReference type="Proteomes" id="UP000321258"/>
    </source>
</evidence>
<dbReference type="Proteomes" id="UP000321258">
    <property type="component" value="Unassembled WGS sequence"/>
</dbReference>
<name>A0A512IVW2_9HYPH</name>
<reference evidence="1 2" key="1">
    <citation type="submission" date="2019-07" db="EMBL/GenBank/DDBJ databases">
        <title>Whole genome shotgun sequence of Methylobacterium haplocladii NBRC 107714.</title>
        <authorList>
            <person name="Hosoyama A."/>
            <person name="Uohara A."/>
            <person name="Ohji S."/>
            <person name="Ichikawa N."/>
        </authorList>
    </citation>
    <scope>NUCLEOTIDE SEQUENCE [LARGE SCALE GENOMIC DNA]</scope>
    <source>
        <strain evidence="1 2">NBRC 107714</strain>
    </source>
</reference>
<dbReference type="OrthoDB" id="9801242at2"/>
<gene>
    <name evidence="1" type="ORF">MHA02_42280</name>
</gene>
<keyword evidence="2" id="KW-1185">Reference proteome</keyword>
<dbReference type="AlphaFoldDB" id="A0A512IVW2"/>
<protein>
    <submittedName>
        <fullName evidence="1">Uncharacterized protein</fullName>
    </submittedName>
</protein>
<accession>A0A512IVW2</accession>
<comment type="caution">
    <text evidence="1">The sequence shown here is derived from an EMBL/GenBank/DDBJ whole genome shotgun (WGS) entry which is preliminary data.</text>
</comment>
<dbReference type="EMBL" id="BJZT01000059">
    <property type="protein sequence ID" value="GEP01841.1"/>
    <property type="molecule type" value="Genomic_DNA"/>
</dbReference>